<evidence type="ECO:0000313" key="1">
    <source>
        <dbReference type="EMBL" id="EDH8303054.1"/>
    </source>
</evidence>
<dbReference type="AlphaFoldDB" id="A0A635R897"/>
<sequence>MRNYLRKPAWHKMLREGTIDREQQVKMWVLPHGVICDLVRVGGMDILRNGTYDAVNSFLARELAEAGLQGEVLFYTTRVIPQTLSKWLTYWLSSDPDASDPELSSVTITTLGQYPTKPLPFQVNVVEPLIVKAGDVFDMIKVKSRNQAVSQFIIETGEHTFRLEPVRKTDATLLAVTDYGIVCRSSEGHTFLCTILSRRIQAQLEHYKLSLEDIVGTTLRIEYTMYTEGNRLCNYKSPIAYRALALDNMGDWVSTTYEGPSPFKTIPTQRPALLTVTRCNRAEIFEEGGVISGYERETGLTLFRFRRGAEYGRYAAVFERDGKQETWLFESDFSVEVIDPEGFVASVGSQIFYATGYSLLEVKLHYPQKEQVSL</sequence>
<reference evidence="1" key="1">
    <citation type="submission" date="2018-07" db="EMBL/GenBank/DDBJ databases">
        <authorList>
            <person name="Ashton P.M."/>
            <person name="Dallman T."/>
            <person name="Nair S."/>
            <person name="De Pinna E."/>
            <person name="Peters T."/>
            <person name="Grant K."/>
        </authorList>
    </citation>
    <scope>NUCLEOTIDE SEQUENCE</scope>
    <source>
        <strain evidence="1">368335</strain>
    </source>
</reference>
<gene>
    <name evidence="1" type="ORF">CB695_16420</name>
</gene>
<name>A0A635R897_SALET</name>
<dbReference type="EMBL" id="AAMIYH010000015">
    <property type="protein sequence ID" value="EDH8303054.1"/>
    <property type="molecule type" value="Genomic_DNA"/>
</dbReference>
<accession>A0A635R897</accession>
<proteinExistence type="predicted"/>
<protein>
    <submittedName>
        <fullName evidence="1">Uncharacterized protein</fullName>
    </submittedName>
</protein>
<comment type="caution">
    <text evidence="1">The sequence shown here is derived from an EMBL/GenBank/DDBJ whole genome shotgun (WGS) entry which is preliminary data.</text>
</comment>
<organism evidence="1">
    <name type="scientific">Salmonella enterica subsp. enterica serovar Chester</name>
    <dbReference type="NCBI Taxonomy" id="149386"/>
    <lineage>
        <taxon>Bacteria</taxon>
        <taxon>Pseudomonadati</taxon>
        <taxon>Pseudomonadota</taxon>
        <taxon>Gammaproteobacteria</taxon>
        <taxon>Enterobacterales</taxon>
        <taxon>Enterobacteriaceae</taxon>
        <taxon>Salmonella</taxon>
    </lineage>
</organism>